<dbReference type="Proteomes" id="UP000757232">
    <property type="component" value="Unassembled WGS sequence"/>
</dbReference>
<evidence type="ECO:0000256" key="6">
    <source>
        <dbReference type="RuleBase" id="RU361153"/>
    </source>
</evidence>
<sequence length="358" mass="38219">MKLAVAIAPVIALFFADSAFALAARKPTPTDATPTVTSKLQPRQASCPSTTKFQFFGVNESGAEFGQNVIPGAEGTDYTWPSPSSIDYFVDAGFNTFRVPFLMERLSPPASGLAGSFDSAYLQSLKNTVSYITGKGAYAVIDPHNYMRYNGQIITSTSDFQTWWTNLASQFVSDSRVVFDVQNEPYGIDAGDVFDLNQAAIEGIRASGAADQLILVEGTSWTGAWTWTTSGNSDVFGSIQDPSNNTAIEMHQYLDSDGSGTSGTCVSSTIGAERLAAATTWLQENGLKGFLGEMGAGSNDACISAVQGALCSMQQSGVWVGFTWWAAGPWWGDYFQSIEPPDGAAIARILPEALVPFL</sequence>
<evidence type="ECO:0000256" key="3">
    <source>
        <dbReference type="ARBA" id="ARBA00012601"/>
    </source>
</evidence>
<dbReference type="InterPro" id="IPR001547">
    <property type="entry name" value="Glyco_hydro_5"/>
</dbReference>
<evidence type="ECO:0000256" key="5">
    <source>
        <dbReference type="ARBA" id="ARBA00023295"/>
    </source>
</evidence>
<keyword evidence="4 6" id="KW-0378">Hydrolase</keyword>
<evidence type="ECO:0000256" key="1">
    <source>
        <dbReference type="ARBA" id="ARBA00000966"/>
    </source>
</evidence>
<dbReference type="GO" id="GO:0009251">
    <property type="term" value="P:glucan catabolic process"/>
    <property type="evidence" value="ECO:0007669"/>
    <property type="project" value="TreeGrafter"/>
</dbReference>
<dbReference type="Pfam" id="PF00150">
    <property type="entry name" value="Cellulase"/>
    <property type="match status" value="1"/>
</dbReference>
<dbReference type="InterPro" id="IPR018087">
    <property type="entry name" value="Glyco_hydro_5_CS"/>
</dbReference>
<feature type="signal peptide" evidence="7">
    <location>
        <begin position="1"/>
        <end position="23"/>
    </location>
</feature>
<feature type="chain" id="PRO_5040144700" description="cellulase" evidence="7">
    <location>
        <begin position="24"/>
        <end position="358"/>
    </location>
</feature>
<evidence type="ECO:0000259" key="8">
    <source>
        <dbReference type="Pfam" id="PF00150"/>
    </source>
</evidence>
<comment type="catalytic activity">
    <reaction evidence="1">
        <text>Endohydrolysis of (1-&gt;4)-beta-D-glucosidic linkages in cellulose, lichenin and cereal beta-D-glucans.</text>
        <dbReference type="EC" id="3.2.1.4"/>
    </reaction>
</comment>
<dbReference type="InterPro" id="IPR017853">
    <property type="entry name" value="GH"/>
</dbReference>
<keyword evidence="10" id="KW-1185">Reference proteome</keyword>
<evidence type="ECO:0000256" key="2">
    <source>
        <dbReference type="ARBA" id="ARBA00005641"/>
    </source>
</evidence>
<dbReference type="EC" id="3.2.1.4" evidence="3"/>
<evidence type="ECO:0000313" key="10">
    <source>
        <dbReference type="Proteomes" id="UP000757232"/>
    </source>
</evidence>
<keyword evidence="7" id="KW-0732">Signal</keyword>
<feature type="domain" description="Glycoside hydrolase family 5" evidence="8">
    <location>
        <begin position="58"/>
        <end position="327"/>
    </location>
</feature>
<proteinExistence type="inferred from homology"/>
<dbReference type="AlphaFoldDB" id="A0A9Q5I1Y8"/>
<accession>A0A9Q5I1Y8</accession>
<dbReference type="PANTHER" id="PTHR34142:SF1">
    <property type="entry name" value="GLYCOSIDE HYDROLASE FAMILY 5 DOMAIN-CONTAINING PROTEIN"/>
    <property type="match status" value="1"/>
</dbReference>
<evidence type="ECO:0000256" key="7">
    <source>
        <dbReference type="SAM" id="SignalP"/>
    </source>
</evidence>
<evidence type="ECO:0000313" key="9">
    <source>
        <dbReference type="EMBL" id="OCB90205.1"/>
    </source>
</evidence>
<name>A0A9Q5I1Y8_SANBA</name>
<dbReference type="Gene3D" id="3.20.20.80">
    <property type="entry name" value="Glycosidases"/>
    <property type="match status" value="1"/>
</dbReference>
<dbReference type="EMBL" id="LNZH02000139">
    <property type="protein sequence ID" value="OCB90205.1"/>
    <property type="molecule type" value="Genomic_DNA"/>
</dbReference>
<organism evidence="9 10">
    <name type="scientific">Sanghuangporus baumii</name>
    <name type="common">Phellinus baumii</name>
    <dbReference type="NCBI Taxonomy" id="108892"/>
    <lineage>
        <taxon>Eukaryota</taxon>
        <taxon>Fungi</taxon>
        <taxon>Dikarya</taxon>
        <taxon>Basidiomycota</taxon>
        <taxon>Agaricomycotina</taxon>
        <taxon>Agaricomycetes</taxon>
        <taxon>Hymenochaetales</taxon>
        <taxon>Hymenochaetaceae</taxon>
        <taxon>Sanghuangporus</taxon>
    </lineage>
</organism>
<comment type="similarity">
    <text evidence="2 6">Belongs to the glycosyl hydrolase 5 (cellulase A) family.</text>
</comment>
<dbReference type="OrthoDB" id="5823761at2759"/>
<dbReference type="SUPFAM" id="SSF51445">
    <property type="entry name" value="(Trans)glycosidases"/>
    <property type="match status" value="1"/>
</dbReference>
<protein>
    <recommendedName>
        <fullName evidence="3">cellulase</fullName>
        <ecNumber evidence="3">3.2.1.4</ecNumber>
    </recommendedName>
</protein>
<reference evidence="9" key="1">
    <citation type="submission" date="2016-06" db="EMBL/GenBank/DDBJ databases">
        <title>Draft Genome sequence of the fungus Inonotus baumii.</title>
        <authorList>
            <person name="Zhu H."/>
            <person name="Lin W."/>
        </authorList>
    </citation>
    <scope>NUCLEOTIDE SEQUENCE</scope>
    <source>
        <strain evidence="9">821</strain>
    </source>
</reference>
<keyword evidence="5 6" id="KW-0326">Glycosidase</keyword>
<dbReference type="GO" id="GO:0008810">
    <property type="term" value="F:cellulase activity"/>
    <property type="evidence" value="ECO:0007669"/>
    <property type="project" value="UniProtKB-EC"/>
</dbReference>
<evidence type="ECO:0000256" key="4">
    <source>
        <dbReference type="ARBA" id="ARBA00022801"/>
    </source>
</evidence>
<dbReference type="PROSITE" id="PS00659">
    <property type="entry name" value="GLYCOSYL_HYDROL_F5"/>
    <property type="match status" value="1"/>
</dbReference>
<dbReference type="PANTHER" id="PTHR34142">
    <property type="entry name" value="ENDO-BETA-1,4-GLUCANASE A"/>
    <property type="match status" value="1"/>
</dbReference>
<comment type="caution">
    <text evidence="9">The sequence shown here is derived from an EMBL/GenBank/DDBJ whole genome shotgun (WGS) entry which is preliminary data.</text>
</comment>
<gene>
    <name evidence="9" type="ORF">A7U60_g2576</name>
</gene>